<keyword evidence="2 6" id="KW-0863">Zinc-finger</keyword>
<dbReference type="SUPFAM" id="SSF53098">
    <property type="entry name" value="Ribonuclease H-like"/>
    <property type="match status" value="1"/>
</dbReference>
<evidence type="ECO:0000256" key="7">
    <source>
        <dbReference type="SAM" id="MobiDB-lite"/>
    </source>
</evidence>
<dbReference type="InterPro" id="IPR036236">
    <property type="entry name" value="Znf_C2H2_sf"/>
</dbReference>
<dbReference type="Pfam" id="PF02892">
    <property type="entry name" value="zf-BED"/>
    <property type="match status" value="1"/>
</dbReference>
<protein>
    <recommendedName>
        <fullName evidence="8">BED-type domain-containing protein</fullName>
    </recommendedName>
</protein>
<dbReference type="EMBL" id="OX451738">
    <property type="protein sequence ID" value="CAI8605912.1"/>
    <property type="molecule type" value="Genomic_DNA"/>
</dbReference>
<keyword evidence="10" id="KW-1185">Reference proteome</keyword>
<dbReference type="InterPro" id="IPR052035">
    <property type="entry name" value="ZnF_BED_domain_contain"/>
</dbReference>
<dbReference type="SMART" id="SM00614">
    <property type="entry name" value="ZnF_BED"/>
    <property type="match status" value="1"/>
</dbReference>
<dbReference type="PROSITE" id="PS50808">
    <property type="entry name" value="ZF_BED"/>
    <property type="match status" value="1"/>
</dbReference>
<name>A0AAV1AC73_VICFA</name>
<dbReference type="AlphaFoldDB" id="A0AAV1AC73"/>
<evidence type="ECO:0000256" key="6">
    <source>
        <dbReference type="PROSITE-ProRule" id="PRU00027"/>
    </source>
</evidence>
<dbReference type="PANTHER" id="PTHR46481:SF7">
    <property type="entry name" value="ZINC FINGER BED DOMAIN-CONTAINING PROTEIN RICESLEEPER 2-LIKE"/>
    <property type="match status" value="1"/>
</dbReference>
<reference evidence="9 10" key="1">
    <citation type="submission" date="2023-01" db="EMBL/GenBank/DDBJ databases">
        <authorList>
            <person name="Kreplak J."/>
        </authorList>
    </citation>
    <scope>NUCLEOTIDE SEQUENCE [LARGE SCALE GENOMIC DNA]</scope>
</reference>
<keyword evidence="5" id="KW-0804">Transcription</keyword>
<feature type="compositionally biased region" description="Polar residues" evidence="7">
    <location>
        <begin position="1"/>
        <end position="18"/>
    </location>
</feature>
<dbReference type="SUPFAM" id="SSF57667">
    <property type="entry name" value="beta-beta-alpha zinc fingers"/>
    <property type="match status" value="1"/>
</dbReference>
<sequence length="375" mass="43596">MTNVSHLSMHGTSENTVSTPPPTVSNEMPPPHTKKRKNRSEAWNHFIISSEEEQKASCKYCDTKIKYNNGTSSMHAHLSRCLVYKRQRTSSSMTSVEEHIDSPLIFKFDQEVIRRAMVKMFINMEIPFRKVEHEYFHEFMSLASPRFQICSRTTLARDVLKLWNTEKMILKNFLSLNCQRVCLTTDMWTSYQKLSYMCVTAHFIDNNWNLQKKILILCQVTSHTGDAICETIEICLNNWGLNCVLSLTVDNASSNYVGVERLKRRILSKNSLVMSGNHFHMRCCAHILNLIVKEGLKDIDDSFYRVRHAVWYARSSPARLAKFKACIDEESMDYKGLVSLDVETLWNLTYLMLISASKHERTFEELGFQNKRYVN</sequence>
<dbReference type="GO" id="GO:0003677">
    <property type="term" value="F:DNA binding"/>
    <property type="evidence" value="ECO:0007669"/>
    <property type="project" value="InterPro"/>
</dbReference>
<dbReference type="InterPro" id="IPR012337">
    <property type="entry name" value="RNaseH-like_sf"/>
</dbReference>
<proteinExistence type="predicted"/>
<organism evidence="9 10">
    <name type="scientific">Vicia faba</name>
    <name type="common">Broad bean</name>
    <name type="synonym">Faba vulgaris</name>
    <dbReference type="NCBI Taxonomy" id="3906"/>
    <lineage>
        <taxon>Eukaryota</taxon>
        <taxon>Viridiplantae</taxon>
        <taxon>Streptophyta</taxon>
        <taxon>Embryophyta</taxon>
        <taxon>Tracheophyta</taxon>
        <taxon>Spermatophyta</taxon>
        <taxon>Magnoliopsida</taxon>
        <taxon>eudicotyledons</taxon>
        <taxon>Gunneridae</taxon>
        <taxon>Pentapetalae</taxon>
        <taxon>rosids</taxon>
        <taxon>fabids</taxon>
        <taxon>Fabales</taxon>
        <taxon>Fabaceae</taxon>
        <taxon>Papilionoideae</taxon>
        <taxon>50 kb inversion clade</taxon>
        <taxon>NPAAA clade</taxon>
        <taxon>Hologalegina</taxon>
        <taxon>IRL clade</taxon>
        <taxon>Fabeae</taxon>
        <taxon>Vicia</taxon>
    </lineage>
</organism>
<evidence type="ECO:0000256" key="5">
    <source>
        <dbReference type="ARBA" id="ARBA00023163"/>
    </source>
</evidence>
<dbReference type="Proteomes" id="UP001157006">
    <property type="component" value="Chromosome 3"/>
</dbReference>
<dbReference type="GO" id="GO:0008270">
    <property type="term" value="F:zinc ion binding"/>
    <property type="evidence" value="ECO:0007669"/>
    <property type="project" value="UniProtKB-KW"/>
</dbReference>
<keyword evidence="1" id="KW-0479">Metal-binding</keyword>
<evidence type="ECO:0000259" key="8">
    <source>
        <dbReference type="PROSITE" id="PS50808"/>
    </source>
</evidence>
<accession>A0AAV1AC73</accession>
<evidence type="ECO:0000256" key="2">
    <source>
        <dbReference type="ARBA" id="ARBA00022771"/>
    </source>
</evidence>
<evidence type="ECO:0000256" key="1">
    <source>
        <dbReference type="ARBA" id="ARBA00022723"/>
    </source>
</evidence>
<gene>
    <name evidence="9" type="ORF">VFH_III204600</name>
</gene>
<evidence type="ECO:0000313" key="9">
    <source>
        <dbReference type="EMBL" id="CAI8605912.1"/>
    </source>
</evidence>
<evidence type="ECO:0000256" key="4">
    <source>
        <dbReference type="ARBA" id="ARBA00023015"/>
    </source>
</evidence>
<feature type="compositionally biased region" description="Pro residues" evidence="7">
    <location>
        <begin position="19"/>
        <end position="31"/>
    </location>
</feature>
<feature type="domain" description="BED-type" evidence="8">
    <location>
        <begin position="37"/>
        <end position="91"/>
    </location>
</feature>
<keyword evidence="4" id="KW-0805">Transcription regulation</keyword>
<evidence type="ECO:0000256" key="3">
    <source>
        <dbReference type="ARBA" id="ARBA00022833"/>
    </source>
</evidence>
<keyword evidence="3" id="KW-0862">Zinc</keyword>
<dbReference type="PANTHER" id="PTHR46481">
    <property type="entry name" value="ZINC FINGER BED DOMAIN-CONTAINING PROTEIN 4"/>
    <property type="match status" value="1"/>
</dbReference>
<evidence type="ECO:0000313" key="10">
    <source>
        <dbReference type="Proteomes" id="UP001157006"/>
    </source>
</evidence>
<dbReference type="InterPro" id="IPR003656">
    <property type="entry name" value="Znf_BED"/>
</dbReference>
<feature type="region of interest" description="Disordered" evidence="7">
    <location>
        <begin position="1"/>
        <end position="39"/>
    </location>
</feature>